<feature type="compositionally biased region" description="Basic and acidic residues" evidence="5">
    <location>
        <begin position="47"/>
        <end position="62"/>
    </location>
</feature>
<proteinExistence type="predicted"/>
<feature type="non-terminal residue" evidence="7">
    <location>
        <position position="1"/>
    </location>
</feature>
<keyword evidence="6" id="KW-1133">Transmembrane helix</keyword>
<evidence type="ECO:0000256" key="1">
    <source>
        <dbReference type="ARBA" id="ARBA00004613"/>
    </source>
</evidence>
<keyword evidence="4" id="KW-0106">Calcium</keyword>
<evidence type="ECO:0000256" key="6">
    <source>
        <dbReference type="SAM" id="Phobius"/>
    </source>
</evidence>
<evidence type="ECO:0000313" key="7">
    <source>
        <dbReference type="EMBL" id="GAH13093.1"/>
    </source>
</evidence>
<dbReference type="Pfam" id="PF18884">
    <property type="entry name" value="TSP3_bac"/>
    <property type="match status" value="2"/>
</dbReference>
<dbReference type="InterPro" id="IPR059100">
    <property type="entry name" value="TSP3_bac"/>
</dbReference>
<evidence type="ECO:0000256" key="2">
    <source>
        <dbReference type="ARBA" id="ARBA00022525"/>
    </source>
</evidence>
<evidence type="ECO:0000256" key="3">
    <source>
        <dbReference type="ARBA" id="ARBA00022729"/>
    </source>
</evidence>
<keyword evidence="6" id="KW-0812">Transmembrane</keyword>
<name>X1EWV5_9ZZZZ</name>
<feature type="region of interest" description="Disordered" evidence="5">
    <location>
        <begin position="33"/>
        <end position="73"/>
    </location>
</feature>
<keyword evidence="2" id="KW-0964">Secreted</keyword>
<reference evidence="7" key="1">
    <citation type="journal article" date="2014" name="Front. Microbiol.">
        <title>High frequency of phylogenetically diverse reductive dehalogenase-homologous genes in deep subseafloor sedimentary metagenomes.</title>
        <authorList>
            <person name="Kawai M."/>
            <person name="Futagami T."/>
            <person name="Toyoda A."/>
            <person name="Takaki Y."/>
            <person name="Nishi S."/>
            <person name="Hori S."/>
            <person name="Arai W."/>
            <person name="Tsubouchi T."/>
            <person name="Morono Y."/>
            <person name="Uchiyama I."/>
            <person name="Ito T."/>
            <person name="Fujiyama A."/>
            <person name="Inagaki F."/>
            <person name="Takami H."/>
        </authorList>
    </citation>
    <scope>NUCLEOTIDE SEQUENCE</scope>
    <source>
        <strain evidence="7">Expedition CK06-06</strain>
    </source>
</reference>
<evidence type="ECO:0000256" key="4">
    <source>
        <dbReference type="ARBA" id="ARBA00022837"/>
    </source>
</evidence>
<dbReference type="EMBL" id="BART01039349">
    <property type="protein sequence ID" value="GAH13093.1"/>
    <property type="molecule type" value="Genomic_DNA"/>
</dbReference>
<sequence length="123" mass="13023">YTVSPPTSYVGLVNITFTGDGAIAAEQFPTVRAPADGGAIPSTVPPEARDTDGDGLTDKQEEIFGSNPLLPDTDFDGYTDYEEYLAGTDPTDARSYPGVDVGVGTEIILLIILCVMVFSILFI</sequence>
<gene>
    <name evidence="7" type="ORF">S01H4_64726</name>
</gene>
<keyword evidence="6" id="KW-0472">Membrane</keyword>
<comment type="caution">
    <text evidence="7">The sequence shown here is derived from an EMBL/GenBank/DDBJ whole genome shotgun (WGS) entry which is preliminary data.</text>
</comment>
<protein>
    <submittedName>
        <fullName evidence="7">Uncharacterized protein</fullName>
    </submittedName>
</protein>
<feature type="transmembrane region" description="Helical" evidence="6">
    <location>
        <begin position="101"/>
        <end position="122"/>
    </location>
</feature>
<organism evidence="7">
    <name type="scientific">marine sediment metagenome</name>
    <dbReference type="NCBI Taxonomy" id="412755"/>
    <lineage>
        <taxon>unclassified sequences</taxon>
        <taxon>metagenomes</taxon>
        <taxon>ecological metagenomes</taxon>
    </lineage>
</organism>
<evidence type="ECO:0000256" key="5">
    <source>
        <dbReference type="SAM" id="MobiDB-lite"/>
    </source>
</evidence>
<accession>X1EWV5</accession>
<feature type="non-terminal residue" evidence="7">
    <location>
        <position position="123"/>
    </location>
</feature>
<comment type="subcellular location">
    <subcellularLocation>
        <location evidence="1">Secreted</location>
    </subcellularLocation>
</comment>
<keyword evidence="3" id="KW-0732">Signal</keyword>
<dbReference type="AlphaFoldDB" id="X1EWV5"/>